<dbReference type="EMBL" id="LR026991">
    <property type="protein sequence ID" value="VDB90370.1"/>
    <property type="molecule type" value="Genomic_DNA"/>
</dbReference>
<organism evidence="1 2">
    <name type="scientific">Blumeria graminis f. sp. tritici</name>
    <dbReference type="NCBI Taxonomy" id="62690"/>
    <lineage>
        <taxon>Eukaryota</taxon>
        <taxon>Fungi</taxon>
        <taxon>Dikarya</taxon>
        <taxon>Ascomycota</taxon>
        <taxon>Pezizomycotina</taxon>
        <taxon>Leotiomycetes</taxon>
        <taxon>Erysiphales</taxon>
        <taxon>Erysiphaceae</taxon>
        <taxon>Blumeria</taxon>
    </lineage>
</organism>
<evidence type="ECO:0000313" key="2">
    <source>
        <dbReference type="Proteomes" id="UP000324639"/>
    </source>
</evidence>
<proteinExistence type="predicted"/>
<evidence type="ECO:0000313" key="1">
    <source>
        <dbReference type="EMBL" id="VDB90370.1"/>
    </source>
</evidence>
<accession>A0A9X9MJP8</accession>
<sequence length="39" mass="4485">MSIYLLGSLAQNSRTSNYFLFKNIRTLFTHSLEFVPSST</sequence>
<reference evidence="1 2" key="1">
    <citation type="submission" date="2018-08" db="EMBL/GenBank/DDBJ databases">
        <authorList>
            <person name="Muller C M."/>
        </authorList>
    </citation>
    <scope>NUCLEOTIDE SEQUENCE [LARGE SCALE GENOMIC DNA]</scope>
</reference>
<gene>
    <name evidence="1" type="ORF">BGT96224V316_LOCUS5542</name>
</gene>
<protein>
    <submittedName>
        <fullName evidence="1">Bgt-51178</fullName>
    </submittedName>
</protein>
<dbReference type="Proteomes" id="UP000324639">
    <property type="component" value="Chromosome Bgt_-08"/>
</dbReference>
<name>A0A9X9MJP8_BLUGR</name>
<dbReference type="AlphaFoldDB" id="A0A9X9MJP8"/>
<keyword evidence="2" id="KW-1185">Reference proteome</keyword>